<protein>
    <submittedName>
        <fullName evidence="2">Glycosyl transferase group 1</fullName>
    </submittedName>
</protein>
<evidence type="ECO:0000259" key="1">
    <source>
        <dbReference type="Pfam" id="PF13439"/>
    </source>
</evidence>
<keyword evidence="2" id="KW-0808">Transferase</keyword>
<dbReference type="SUPFAM" id="SSF53756">
    <property type="entry name" value="UDP-Glycosyltransferase/glycogen phosphorylase"/>
    <property type="match status" value="1"/>
</dbReference>
<proteinExistence type="predicted"/>
<accession>A0A0G0ZFI1</accession>
<comment type="caution">
    <text evidence="2">The sequence shown here is derived from an EMBL/GenBank/DDBJ whole genome shotgun (WGS) entry which is preliminary data.</text>
</comment>
<dbReference type="EMBL" id="LCDD01000005">
    <property type="protein sequence ID" value="KKS47439.1"/>
    <property type="molecule type" value="Genomic_DNA"/>
</dbReference>
<dbReference type="Gene3D" id="3.40.50.2000">
    <property type="entry name" value="Glycogen Phosphorylase B"/>
    <property type="match status" value="2"/>
</dbReference>
<name>A0A0G0ZFI1_9BACT</name>
<dbReference type="CDD" id="cd03801">
    <property type="entry name" value="GT4_PimA-like"/>
    <property type="match status" value="1"/>
</dbReference>
<dbReference type="AlphaFoldDB" id="A0A0G0ZFI1"/>
<sequence>MNILMLTPYLPFPLWSGGQIRTFNLLKHLSKKHDITLYSFIREEREKDYVAILNKFCSEVRVFIKRPPWSATSLALAGITYYPLVVCMYLNREVKNSITEAISRKKFDLIHAETFYIMPNIPQNNIPIILAEQTIEYLVYRHHTKKVNFLPMKLLMELDVAKINFWEKRFWKRAKRVIAMSDSDMDTMQRRDSDLKVDLVPNGVDTEFFSLKLPRKKQPGRVKTILFVGNFKWLQNREAVNYLVRQVWPKIKAELPGSVRLLIVGRHPPAEINRLKSEDITIDSEVEDIRTAYRISDVLLAPIYGPGGTRYKILESMATGLPVVTTATGIEGLSAQNNRDALIADSPHHLAQATIKLLTDEKLYRKLTENGRKLVENNFSWQEISARLDRIYKLAV</sequence>
<dbReference type="Pfam" id="PF13692">
    <property type="entry name" value="Glyco_trans_1_4"/>
    <property type="match status" value="1"/>
</dbReference>
<organism evidence="2 3">
    <name type="scientific">Candidatus Gottesmanbacteria bacterium GW2011_GWA2_42_18</name>
    <dbReference type="NCBI Taxonomy" id="1618442"/>
    <lineage>
        <taxon>Bacteria</taxon>
        <taxon>Candidatus Gottesmaniibacteriota</taxon>
    </lineage>
</organism>
<gene>
    <name evidence="2" type="ORF">UV09_C0005G0017</name>
</gene>
<reference evidence="2 3" key="1">
    <citation type="journal article" date="2015" name="Nature">
        <title>rRNA introns, odd ribosomes, and small enigmatic genomes across a large radiation of phyla.</title>
        <authorList>
            <person name="Brown C.T."/>
            <person name="Hug L.A."/>
            <person name="Thomas B.C."/>
            <person name="Sharon I."/>
            <person name="Castelle C.J."/>
            <person name="Singh A."/>
            <person name="Wilkins M.J."/>
            <person name="Williams K.H."/>
            <person name="Banfield J.F."/>
        </authorList>
    </citation>
    <scope>NUCLEOTIDE SEQUENCE [LARGE SCALE GENOMIC DNA]</scope>
</reference>
<dbReference type="InterPro" id="IPR028098">
    <property type="entry name" value="Glyco_trans_4-like_N"/>
</dbReference>
<dbReference type="Pfam" id="PF13439">
    <property type="entry name" value="Glyco_transf_4"/>
    <property type="match status" value="1"/>
</dbReference>
<dbReference type="PANTHER" id="PTHR12526">
    <property type="entry name" value="GLYCOSYLTRANSFERASE"/>
    <property type="match status" value="1"/>
</dbReference>
<dbReference type="Proteomes" id="UP000034320">
    <property type="component" value="Unassembled WGS sequence"/>
</dbReference>
<dbReference type="GO" id="GO:0016757">
    <property type="term" value="F:glycosyltransferase activity"/>
    <property type="evidence" value="ECO:0007669"/>
    <property type="project" value="TreeGrafter"/>
</dbReference>
<feature type="domain" description="Glycosyltransferase subfamily 4-like N-terminal" evidence="1">
    <location>
        <begin position="16"/>
        <end position="207"/>
    </location>
</feature>
<evidence type="ECO:0000313" key="2">
    <source>
        <dbReference type="EMBL" id="KKS47439.1"/>
    </source>
</evidence>
<dbReference type="PANTHER" id="PTHR12526:SF600">
    <property type="entry name" value="GLYCOSYL TRANSFERASE GROUP 1"/>
    <property type="match status" value="1"/>
</dbReference>
<evidence type="ECO:0000313" key="3">
    <source>
        <dbReference type="Proteomes" id="UP000034320"/>
    </source>
</evidence>